<dbReference type="GO" id="GO:0006974">
    <property type="term" value="P:DNA damage response"/>
    <property type="evidence" value="ECO:0007669"/>
    <property type="project" value="TreeGrafter"/>
</dbReference>
<dbReference type="GO" id="GO:0072331">
    <property type="term" value="P:signal transduction by p53 class mediator"/>
    <property type="evidence" value="ECO:0007669"/>
    <property type="project" value="InterPro"/>
</dbReference>
<accession>A0A9D3T856</accession>
<evidence type="ECO:0000313" key="6">
    <source>
        <dbReference type="Proteomes" id="UP001046870"/>
    </source>
</evidence>
<feature type="compositionally biased region" description="Low complexity" evidence="3">
    <location>
        <begin position="100"/>
        <end position="110"/>
    </location>
</feature>
<reference evidence="5" key="1">
    <citation type="submission" date="2021-01" db="EMBL/GenBank/DDBJ databases">
        <authorList>
            <person name="Zahm M."/>
            <person name="Roques C."/>
            <person name="Cabau C."/>
            <person name="Klopp C."/>
            <person name="Donnadieu C."/>
            <person name="Jouanno E."/>
            <person name="Lampietro C."/>
            <person name="Louis A."/>
            <person name="Herpin A."/>
            <person name="Echchiki A."/>
            <person name="Berthelot C."/>
            <person name="Parey E."/>
            <person name="Roest-Crollius H."/>
            <person name="Braasch I."/>
            <person name="Postlethwait J."/>
            <person name="Bobe J."/>
            <person name="Montfort J."/>
            <person name="Bouchez O."/>
            <person name="Begum T."/>
            <person name="Mejri S."/>
            <person name="Adams A."/>
            <person name="Chen W.-J."/>
            <person name="Guiguen Y."/>
        </authorList>
    </citation>
    <scope>NUCLEOTIDE SEQUENCE</scope>
    <source>
        <strain evidence="5">YG-15Mar2019-1</strain>
        <tissue evidence="5">Brain</tissue>
    </source>
</reference>
<dbReference type="GO" id="GO:0005634">
    <property type="term" value="C:nucleus"/>
    <property type="evidence" value="ECO:0007669"/>
    <property type="project" value="InterPro"/>
</dbReference>
<organism evidence="5 6">
    <name type="scientific">Megalops atlanticus</name>
    <name type="common">Tarpon</name>
    <name type="synonym">Clupea gigantea</name>
    <dbReference type="NCBI Taxonomy" id="7932"/>
    <lineage>
        <taxon>Eukaryota</taxon>
        <taxon>Metazoa</taxon>
        <taxon>Chordata</taxon>
        <taxon>Craniata</taxon>
        <taxon>Vertebrata</taxon>
        <taxon>Euteleostomi</taxon>
        <taxon>Actinopterygii</taxon>
        <taxon>Neopterygii</taxon>
        <taxon>Teleostei</taxon>
        <taxon>Elopiformes</taxon>
        <taxon>Megalopidae</taxon>
        <taxon>Megalops</taxon>
    </lineage>
</organism>
<feature type="domain" description="Cyclin-dependent kinase inhibitor" evidence="4">
    <location>
        <begin position="25"/>
        <end position="73"/>
    </location>
</feature>
<protein>
    <recommendedName>
        <fullName evidence="4">Cyclin-dependent kinase inhibitor domain-containing protein</fullName>
    </recommendedName>
</protein>
<feature type="compositionally biased region" description="Polar residues" evidence="3">
    <location>
        <begin position="124"/>
        <end position="142"/>
    </location>
</feature>
<dbReference type="AlphaFoldDB" id="A0A9D3T856"/>
<dbReference type="OrthoDB" id="6373236at2759"/>
<dbReference type="PANTHER" id="PTHR46778">
    <property type="entry name" value="CYCLIN-DEPENDENT KINASE INHIBITOR 1-RELATED"/>
    <property type="match status" value="1"/>
</dbReference>
<dbReference type="GO" id="GO:0000307">
    <property type="term" value="C:cyclin-dependent protein kinase holoenzyme complex"/>
    <property type="evidence" value="ECO:0007669"/>
    <property type="project" value="TreeGrafter"/>
</dbReference>
<dbReference type="Gene3D" id="4.10.365.10">
    <property type="entry name" value="p27"/>
    <property type="match status" value="1"/>
</dbReference>
<evidence type="ECO:0000256" key="1">
    <source>
        <dbReference type="ARBA" id="ARBA00006726"/>
    </source>
</evidence>
<comment type="caution">
    <text evidence="5">The sequence shown here is derived from an EMBL/GenBank/DDBJ whole genome shotgun (WGS) entry which is preliminary data.</text>
</comment>
<comment type="similarity">
    <text evidence="1">Belongs to the CDI family.</text>
</comment>
<name>A0A9D3T856_MEGAT</name>
<dbReference type="Pfam" id="PF02234">
    <property type="entry name" value="CDI"/>
    <property type="match status" value="1"/>
</dbReference>
<dbReference type="InterPro" id="IPR003175">
    <property type="entry name" value="CDI_dom"/>
</dbReference>
<proteinExistence type="inferred from homology"/>
<keyword evidence="2" id="KW-0649">Protein kinase inhibitor</keyword>
<dbReference type="InterPro" id="IPR029841">
    <property type="entry name" value="CDKN1A"/>
</dbReference>
<keyword evidence="6" id="KW-1185">Reference proteome</keyword>
<evidence type="ECO:0000256" key="2">
    <source>
        <dbReference type="ARBA" id="ARBA00023013"/>
    </source>
</evidence>
<evidence type="ECO:0000259" key="4">
    <source>
        <dbReference type="Pfam" id="PF02234"/>
    </source>
</evidence>
<evidence type="ECO:0000256" key="3">
    <source>
        <dbReference type="SAM" id="MobiDB-lite"/>
    </source>
</evidence>
<dbReference type="EMBL" id="JAFDVH010000005">
    <property type="protein sequence ID" value="KAG7477623.1"/>
    <property type="molecule type" value="Genomic_DNA"/>
</dbReference>
<gene>
    <name evidence="5" type="ORF">MATL_G00071560</name>
</gene>
<feature type="region of interest" description="Disordered" evidence="3">
    <location>
        <begin position="100"/>
        <end position="170"/>
    </location>
</feature>
<dbReference type="InterPro" id="IPR044898">
    <property type="entry name" value="CDI_dom_sf"/>
</dbReference>
<sequence length="170" mass="19071">MCRTMSINLSKRILTALSNGPTRRNLFGPVDREQLQLEYQDSLRKDLEDASRRWGFDFLTETPLEGGDFQWEGISGTKVPALYRSCMVGAVEVLRPRGASGLGSAAAQSGKENIPRTPNRDSLKPQSLEKTPEKTQSNNQSNKLKRKQTNITDFYQAKRRVVATPRKSGQ</sequence>
<evidence type="ECO:0000313" key="5">
    <source>
        <dbReference type="EMBL" id="KAG7477623.1"/>
    </source>
</evidence>
<dbReference type="PANTHER" id="PTHR46778:SF1">
    <property type="entry name" value="CYCLIN-DEPENDENT KINASE INHIBITOR 1"/>
    <property type="match status" value="1"/>
</dbReference>
<dbReference type="GO" id="GO:2000045">
    <property type="term" value="P:regulation of G1/S transition of mitotic cell cycle"/>
    <property type="evidence" value="ECO:0007669"/>
    <property type="project" value="TreeGrafter"/>
</dbReference>
<dbReference type="GO" id="GO:0004861">
    <property type="term" value="F:cyclin-dependent protein serine/threonine kinase inhibitor activity"/>
    <property type="evidence" value="ECO:0007669"/>
    <property type="project" value="InterPro"/>
</dbReference>
<dbReference type="Proteomes" id="UP001046870">
    <property type="component" value="Chromosome 5"/>
</dbReference>